<gene>
    <name evidence="2" type="ORF">UFOVP71_89</name>
</gene>
<dbReference type="Pfam" id="PF00462">
    <property type="entry name" value="Glutaredoxin"/>
    <property type="match status" value="1"/>
</dbReference>
<dbReference type="EMBL" id="LR797824">
    <property type="protein sequence ID" value="CAB4241551.1"/>
    <property type="molecule type" value="Genomic_DNA"/>
</dbReference>
<dbReference type="Gene3D" id="3.40.30.10">
    <property type="entry name" value="Glutaredoxin"/>
    <property type="match status" value="1"/>
</dbReference>
<accession>A0A6J5TAC1</accession>
<sequence length="94" mass="10725">MLAKTPLPDLNSDTSELYVMEFCESCKVALQKLQDAGVEFDVVDLDKVGMKNVFAIWNHRLGRNPNLVPQFWYKGKYIGSSPSIDKFLKEKDVN</sequence>
<dbReference type="PROSITE" id="PS51354">
    <property type="entry name" value="GLUTAREDOXIN_2"/>
    <property type="match status" value="1"/>
</dbReference>
<feature type="domain" description="Glutaredoxin" evidence="1">
    <location>
        <begin position="17"/>
        <end position="78"/>
    </location>
</feature>
<evidence type="ECO:0000259" key="1">
    <source>
        <dbReference type="Pfam" id="PF00462"/>
    </source>
</evidence>
<dbReference type="InterPro" id="IPR036249">
    <property type="entry name" value="Thioredoxin-like_sf"/>
</dbReference>
<proteinExistence type="predicted"/>
<reference evidence="2" key="1">
    <citation type="submission" date="2020-05" db="EMBL/GenBank/DDBJ databases">
        <authorList>
            <person name="Chiriac C."/>
            <person name="Salcher M."/>
            <person name="Ghai R."/>
            <person name="Kavagutti S V."/>
        </authorList>
    </citation>
    <scope>NUCLEOTIDE SEQUENCE</scope>
</reference>
<evidence type="ECO:0000313" key="2">
    <source>
        <dbReference type="EMBL" id="CAB4241551.1"/>
    </source>
</evidence>
<protein>
    <submittedName>
        <fullName evidence="2">Glutaredoxin</fullName>
    </submittedName>
</protein>
<dbReference type="SUPFAM" id="SSF52833">
    <property type="entry name" value="Thioredoxin-like"/>
    <property type="match status" value="1"/>
</dbReference>
<organism evidence="2">
    <name type="scientific">uncultured Caudovirales phage</name>
    <dbReference type="NCBI Taxonomy" id="2100421"/>
    <lineage>
        <taxon>Viruses</taxon>
        <taxon>Duplodnaviria</taxon>
        <taxon>Heunggongvirae</taxon>
        <taxon>Uroviricota</taxon>
        <taxon>Caudoviricetes</taxon>
        <taxon>Peduoviridae</taxon>
        <taxon>Maltschvirus</taxon>
        <taxon>Maltschvirus maltsch</taxon>
    </lineage>
</organism>
<dbReference type="InterPro" id="IPR002109">
    <property type="entry name" value="Glutaredoxin"/>
</dbReference>
<name>A0A6J5TAC1_9CAUD</name>